<gene>
    <name evidence="1" type="ORF">AYJ70_23810</name>
</gene>
<dbReference type="GeneID" id="49866472"/>
<dbReference type="Proteomes" id="UP000077242">
    <property type="component" value="Unassembled WGS sequence"/>
</dbReference>
<protein>
    <recommendedName>
        <fullName evidence="3">RHS repeat-associated core domain-containing protein</fullName>
    </recommendedName>
</protein>
<dbReference type="SUPFAM" id="SSF56399">
    <property type="entry name" value="ADP-ribosylation"/>
    <property type="match status" value="1"/>
</dbReference>
<accession>A0AAP7KFZ6</accession>
<name>A0AAP7KFZ6_9PSED</name>
<evidence type="ECO:0000313" key="1">
    <source>
        <dbReference type="EMBL" id="OAH50691.1"/>
    </source>
</evidence>
<dbReference type="EMBL" id="LSTU01000029">
    <property type="protein sequence ID" value="OAH50691.1"/>
    <property type="molecule type" value="Genomic_DNA"/>
</dbReference>
<comment type="caution">
    <text evidence="1">The sequence shown here is derived from an EMBL/GenBank/DDBJ whole genome shotgun (WGS) entry which is preliminary data.</text>
</comment>
<evidence type="ECO:0000313" key="2">
    <source>
        <dbReference type="Proteomes" id="UP000077242"/>
    </source>
</evidence>
<evidence type="ECO:0008006" key="3">
    <source>
        <dbReference type="Google" id="ProtNLM"/>
    </source>
</evidence>
<dbReference type="AlphaFoldDB" id="A0AAP7KFZ6"/>
<dbReference type="RefSeq" id="WP_016714531.1">
    <property type="nucleotide sequence ID" value="NZ_CP022562.1"/>
</dbReference>
<dbReference type="InterPro" id="IPR022385">
    <property type="entry name" value="Rhs_assc_core"/>
</dbReference>
<proteinExistence type="predicted"/>
<sequence>MRTAALAYTPYGYIDSQAWLATLLGFNGEKNDPLTSIYPLGQGYRSYSPTLMRFHKPDNLSPFGQGGYNTYAYCNCDPINFRDDTGHARTFAQLRKFWVEHSQSAQSSTTPLIRAPKKKVTFNRKITGRIYTGEHDVQRARLIEEKQSLQVYIYKFTQRVKRKTEDFNFLMEPSTPDLAKSFGISEERYQTSLEALATWLDDAQDRLKNLNSTLRSYRV</sequence>
<organism evidence="1 2">
    <name type="scientific">Pseudomonas monteilii</name>
    <dbReference type="NCBI Taxonomy" id="76759"/>
    <lineage>
        <taxon>Bacteria</taxon>
        <taxon>Pseudomonadati</taxon>
        <taxon>Pseudomonadota</taxon>
        <taxon>Gammaproteobacteria</taxon>
        <taxon>Pseudomonadales</taxon>
        <taxon>Pseudomonadaceae</taxon>
        <taxon>Pseudomonas</taxon>
    </lineage>
</organism>
<dbReference type="NCBIfam" id="TIGR03696">
    <property type="entry name" value="Rhs_assc_core"/>
    <property type="match status" value="1"/>
</dbReference>
<reference evidence="2" key="1">
    <citation type="submission" date="2016-02" db="EMBL/GenBank/DDBJ databases">
        <title>Dietzia cinnamea strain CD11_5 genome sequencing and assembly.</title>
        <authorList>
            <person name="Kaur G."/>
            <person name="Nair G.R."/>
            <person name="Mayilraj S."/>
        </authorList>
    </citation>
    <scope>NUCLEOTIDE SEQUENCE [LARGE SCALE GENOMIC DNA]</scope>
    <source>
        <strain evidence="2">CD10_2</strain>
    </source>
</reference>
<dbReference type="Gene3D" id="2.180.10.10">
    <property type="entry name" value="RHS repeat-associated core"/>
    <property type="match status" value="1"/>
</dbReference>